<keyword evidence="2 6" id="KW-0812">Transmembrane</keyword>
<evidence type="ECO:0000313" key="7">
    <source>
        <dbReference type="EMBL" id="PPR08095.1"/>
    </source>
</evidence>
<evidence type="ECO:0000256" key="4">
    <source>
        <dbReference type="ARBA" id="ARBA00023136"/>
    </source>
</evidence>
<keyword evidence="8" id="KW-1185">Reference proteome</keyword>
<dbReference type="GO" id="GO:0007096">
    <property type="term" value="P:regulation of exit from mitosis"/>
    <property type="evidence" value="ECO:0007669"/>
    <property type="project" value="TreeGrafter"/>
</dbReference>
<evidence type="ECO:0000256" key="1">
    <source>
        <dbReference type="ARBA" id="ARBA00004127"/>
    </source>
</evidence>
<evidence type="ECO:0000256" key="3">
    <source>
        <dbReference type="ARBA" id="ARBA00022989"/>
    </source>
</evidence>
<name>A0A409YYJ1_9AGAR</name>
<feature type="region of interest" description="Disordered" evidence="5">
    <location>
        <begin position="1"/>
        <end position="49"/>
    </location>
</feature>
<comment type="caution">
    <text evidence="7">The sequence shown here is derived from an EMBL/GenBank/DDBJ whole genome shotgun (WGS) entry which is preliminary data.</text>
</comment>
<comment type="subcellular location">
    <subcellularLocation>
        <location evidence="1">Endomembrane system</location>
        <topology evidence="1">Multi-pass membrane protein</topology>
    </subcellularLocation>
</comment>
<evidence type="ECO:0000256" key="6">
    <source>
        <dbReference type="SAM" id="Phobius"/>
    </source>
</evidence>
<dbReference type="AlphaFoldDB" id="A0A409YYJ1"/>
<keyword evidence="4 6" id="KW-0472">Membrane</keyword>
<dbReference type="Pfam" id="PF10332">
    <property type="entry name" value="DUF2418"/>
    <property type="match status" value="1"/>
</dbReference>
<dbReference type="Proteomes" id="UP000284842">
    <property type="component" value="Unassembled WGS sequence"/>
</dbReference>
<evidence type="ECO:0000256" key="2">
    <source>
        <dbReference type="ARBA" id="ARBA00022692"/>
    </source>
</evidence>
<evidence type="ECO:0000313" key="8">
    <source>
        <dbReference type="Proteomes" id="UP000284842"/>
    </source>
</evidence>
<dbReference type="OrthoDB" id="3363151at2759"/>
<feature type="transmembrane region" description="Helical" evidence="6">
    <location>
        <begin position="138"/>
        <end position="158"/>
    </location>
</feature>
<sequence>MSLRRFAQENYASGSPRTPDPNSPSVATRRKPRISYGIHRSPADTPSVSSSIPFDWDAARSRAPPPYATPLKIRDLPSTIAFHIAIFPDNLPLPSSKICARAIAAALHVFNLCMHASYEAEYNWDDASSSRRSSWFDWTTPLALLLILFSLYNTYKVYSRRKTYKFHRRTEPLASPHAKFVVTDVDLEPLPQPSAAQRAWSAAVYAFSASWRFLLGFNPPARPSPPRIKTSRVQELEMWDPNELELELFTWYSPVHALIWFFMGYINWLLAIVLMFLISVQLNALVSMYTLLLKDRLILSAESMKEYNDIFVTPRLNPIRRDVAVMTHQSEIVNVWED</sequence>
<dbReference type="STRING" id="181874.A0A409YYJ1"/>
<evidence type="ECO:0008006" key="9">
    <source>
        <dbReference type="Google" id="ProtNLM"/>
    </source>
</evidence>
<gene>
    <name evidence="7" type="ORF">CVT24_010556</name>
</gene>
<dbReference type="InParanoid" id="A0A409YYJ1"/>
<evidence type="ECO:0000256" key="5">
    <source>
        <dbReference type="SAM" id="MobiDB-lite"/>
    </source>
</evidence>
<dbReference type="PANTHER" id="PTHR28293:SF1">
    <property type="entry name" value="NUCLEAR RIM PROTEIN 1"/>
    <property type="match status" value="1"/>
</dbReference>
<dbReference type="GO" id="GO:0012505">
    <property type="term" value="C:endomembrane system"/>
    <property type="evidence" value="ECO:0007669"/>
    <property type="project" value="UniProtKB-SubCell"/>
</dbReference>
<reference evidence="7 8" key="1">
    <citation type="journal article" date="2018" name="Evol. Lett.">
        <title>Horizontal gene cluster transfer increased hallucinogenic mushroom diversity.</title>
        <authorList>
            <person name="Reynolds H.T."/>
            <person name="Vijayakumar V."/>
            <person name="Gluck-Thaler E."/>
            <person name="Korotkin H.B."/>
            <person name="Matheny P.B."/>
            <person name="Slot J.C."/>
        </authorList>
    </citation>
    <scope>NUCLEOTIDE SEQUENCE [LARGE SCALE GENOMIC DNA]</scope>
    <source>
        <strain evidence="7 8">2629</strain>
    </source>
</reference>
<proteinExistence type="predicted"/>
<accession>A0A409YYJ1</accession>
<dbReference type="InterPro" id="IPR018819">
    <property type="entry name" value="Nur1/Mug154"/>
</dbReference>
<dbReference type="GO" id="GO:0043007">
    <property type="term" value="P:maintenance of rDNA"/>
    <property type="evidence" value="ECO:0007669"/>
    <property type="project" value="TreeGrafter"/>
</dbReference>
<protein>
    <recommendedName>
        <fullName evidence="9">Nuclear rim protein 1</fullName>
    </recommendedName>
</protein>
<keyword evidence="3 6" id="KW-1133">Transmembrane helix</keyword>
<organism evidence="7 8">
    <name type="scientific">Panaeolus cyanescens</name>
    <dbReference type="NCBI Taxonomy" id="181874"/>
    <lineage>
        <taxon>Eukaryota</taxon>
        <taxon>Fungi</taxon>
        <taxon>Dikarya</taxon>
        <taxon>Basidiomycota</taxon>
        <taxon>Agaricomycotina</taxon>
        <taxon>Agaricomycetes</taxon>
        <taxon>Agaricomycetidae</taxon>
        <taxon>Agaricales</taxon>
        <taxon>Agaricineae</taxon>
        <taxon>Galeropsidaceae</taxon>
        <taxon>Panaeolus</taxon>
    </lineage>
</organism>
<dbReference type="PANTHER" id="PTHR28293">
    <property type="entry name" value="NUCLEAR RIM PROTEIN 1"/>
    <property type="match status" value="1"/>
</dbReference>
<dbReference type="EMBL" id="NHTK01000155">
    <property type="protein sequence ID" value="PPR08095.1"/>
    <property type="molecule type" value="Genomic_DNA"/>
</dbReference>